<dbReference type="Pfam" id="PF08327">
    <property type="entry name" value="AHSA1"/>
    <property type="match status" value="1"/>
</dbReference>
<evidence type="ECO:0000313" key="4">
    <source>
        <dbReference type="Proteomes" id="UP000679992"/>
    </source>
</evidence>
<comment type="similarity">
    <text evidence="1">Belongs to the AHA1 family.</text>
</comment>
<gene>
    <name evidence="3" type="ORF">J42TS3_31940</name>
</gene>
<feature type="domain" description="Activator of Hsp90 ATPase homologue 1/2-like C-terminal" evidence="2">
    <location>
        <begin position="14"/>
        <end position="150"/>
    </location>
</feature>
<dbReference type="InterPro" id="IPR013538">
    <property type="entry name" value="ASHA1/2-like_C"/>
</dbReference>
<organism evidence="3 4">
    <name type="scientific">Paenibacillus vini</name>
    <dbReference type="NCBI Taxonomy" id="1476024"/>
    <lineage>
        <taxon>Bacteria</taxon>
        <taxon>Bacillati</taxon>
        <taxon>Bacillota</taxon>
        <taxon>Bacilli</taxon>
        <taxon>Bacillales</taxon>
        <taxon>Paenibacillaceae</taxon>
        <taxon>Paenibacillus</taxon>
    </lineage>
</organism>
<dbReference type="Gene3D" id="3.30.530.20">
    <property type="match status" value="1"/>
</dbReference>
<accession>A0ABQ4MDZ0</accession>
<sequence length="152" mass="17592">MDRRELIIERTVAVKRELAWLGWTKPEHIVHWWGPGNFTATVYEMDVRPGGIWRYSLAPVDGKGDEAYCKATYCEVSEPYRLYYIDSFTDRDWNVAEGSEMPTIIAFEEIAGGTKLTITTRFQEVKQLESAEAMGMIEGYKETLTRLENHFI</sequence>
<keyword evidence="4" id="KW-1185">Reference proteome</keyword>
<dbReference type="InterPro" id="IPR023393">
    <property type="entry name" value="START-like_dom_sf"/>
</dbReference>
<dbReference type="SUPFAM" id="SSF55961">
    <property type="entry name" value="Bet v1-like"/>
    <property type="match status" value="1"/>
</dbReference>
<protein>
    <submittedName>
        <fullName evidence="3">Activator of HSP90 ATPase</fullName>
    </submittedName>
</protein>
<evidence type="ECO:0000256" key="1">
    <source>
        <dbReference type="ARBA" id="ARBA00006817"/>
    </source>
</evidence>
<evidence type="ECO:0000259" key="2">
    <source>
        <dbReference type="Pfam" id="PF08327"/>
    </source>
</evidence>
<proteinExistence type="inferred from homology"/>
<name>A0ABQ4MDZ0_9BACL</name>
<dbReference type="EMBL" id="BOSL01000010">
    <property type="protein sequence ID" value="GIP54159.1"/>
    <property type="molecule type" value="Genomic_DNA"/>
</dbReference>
<comment type="caution">
    <text evidence="3">The sequence shown here is derived from an EMBL/GenBank/DDBJ whole genome shotgun (WGS) entry which is preliminary data.</text>
</comment>
<evidence type="ECO:0000313" key="3">
    <source>
        <dbReference type="EMBL" id="GIP54159.1"/>
    </source>
</evidence>
<dbReference type="Proteomes" id="UP000679992">
    <property type="component" value="Unassembled WGS sequence"/>
</dbReference>
<reference evidence="3 4" key="1">
    <citation type="submission" date="2021-03" db="EMBL/GenBank/DDBJ databases">
        <title>Antimicrobial resistance genes in bacteria isolated from Japanese honey, and their potential for conferring macrolide and lincosamide resistance in the American foulbrood pathogen Paenibacillus larvae.</title>
        <authorList>
            <person name="Okamoto M."/>
            <person name="Kumagai M."/>
            <person name="Kanamori H."/>
            <person name="Takamatsu D."/>
        </authorList>
    </citation>
    <scope>NUCLEOTIDE SEQUENCE [LARGE SCALE GENOMIC DNA]</scope>
    <source>
        <strain evidence="3 4">J42TS3</strain>
    </source>
</reference>